<proteinExistence type="predicted"/>
<dbReference type="InterPro" id="IPR025748">
    <property type="entry name" value="PrcB_C_dom"/>
</dbReference>
<reference evidence="3 4" key="1">
    <citation type="submission" date="2018-05" db="EMBL/GenBank/DDBJ databases">
        <title>Paenibacillus flagellatus sp. nov., isolated from selenium mineral soil.</title>
        <authorList>
            <person name="Dai X."/>
        </authorList>
    </citation>
    <scope>NUCLEOTIDE SEQUENCE [LARGE SCALE GENOMIC DNA]</scope>
    <source>
        <strain evidence="3 4">DXL2</strain>
    </source>
</reference>
<evidence type="ECO:0000259" key="2">
    <source>
        <dbReference type="PROSITE" id="PS51272"/>
    </source>
</evidence>
<dbReference type="PROSITE" id="PS51272">
    <property type="entry name" value="SLH"/>
    <property type="match status" value="2"/>
</dbReference>
<name>A0A2V5K570_9BACL</name>
<dbReference type="AlphaFoldDB" id="A0A2V5K570"/>
<keyword evidence="4" id="KW-1185">Reference proteome</keyword>
<dbReference type="Pfam" id="PF00395">
    <property type="entry name" value="SLH"/>
    <property type="match status" value="2"/>
</dbReference>
<sequence length="306" mass="33909">MRMKKRWTFALVAALVLTMMLGGSVFAFTDIQDDPNAADINALRQSGVVNGVTAELFAPKGKVTMAQGVAMLVKAFDLNIAHMTFIKEPKASDYFTTIPDDAWYAQAFLYAQLNGLPLAKDVDPAQRLTKEQFADLLFHAITAKGDYAFIEMWVMLKDEKDVNPDYMGSIQKLLVAKIAELDEGRFHPKSEITRSEAARLVHKAVQFVKKTEPLPKPPVEEPNIALSVAKVNDEVNKVTLTWGEMPNPGYRITVSNIEFTNGGEAVISYVLHEPEPGKMYPQVVTEAKVDTFVAASYKPVLKRAAD</sequence>
<dbReference type="Pfam" id="PF14343">
    <property type="entry name" value="PrcB_C"/>
    <property type="match status" value="1"/>
</dbReference>
<protein>
    <submittedName>
        <fullName evidence="3">S-layer protein</fullName>
    </submittedName>
</protein>
<gene>
    <name evidence="3" type="ORF">DLM86_13700</name>
</gene>
<feature type="signal peptide" evidence="1">
    <location>
        <begin position="1"/>
        <end position="27"/>
    </location>
</feature>
<feature type="domain" description="SLH" evidence="2">
    <location>
        <begin position="23"/>
        <end position="86"/>
    </location>
</feature>
<dbReference type="EMBL" id="QJVJ01000005">
    <property type="protein sequence ID" value="PYI54515.1"/>
    <property type="molecule type" value="Genomic_DNA"/>
</dbReference>
<dbReference type="Proteomes" id="UP000247476">
    <property type="component" value="Unassembled WGS sequence"/>
</dbReference>
<evidence type="ECO:0000313" key="4">
    <source>
        <dbReference type="Proteomes" id="UP000247476"/>
    </source>
</evidence>
<dbReference type="InterPro" id="IPR001119">
    <property type="entry name" value="SLH_dom"/>
</dbReference>
<organism evidence="3 4">
    <name type="scientific">Paenibacillus flagellatus</name>
    <dbReference type="NCBI Taxonomy" id="2211139"/>
    <lineage>
        <taxon>Bacteria</taxon>
        <taxon>Bacillati</taxon>
        <taxon>Bacillota</taxon>
        <taxon>Bacilli</taxon>
        <taxon>Bacillales</taxon>
        <taxon>Paenibacillaceae</taxon>
        <taxon>Paenibacillus</taxon>
    </lineage>
</organism>
<evidence type="ECO:0000256" key="1">
    <source>
        <dbReference type="SAM" id="SignalP"/>
    </source>
</evidence>
<keyword evidence="1" id="KW-0732">Signal</keyword>
<feature type="domain" description="SLH" evidence="2">
    <location>
        <begin position="153"/>
        <end position="215"/>
    </location>
</feature>
<feature type="chain" id="PRO_5016163773" evidence="1">
    <location>
        <begin position="28"/>
        <end position="306"/>
    </location>
</feature>
<comment type="caution">
    <text evidence="3">The sequence shown here is derived from an EMBL/GenBank/DDBJ whole genome shotgun (WGS) entry which is preliminary data.</text>
</comment>
<evidence type="ECO:0000313" key="3">
    <source>
        <dbReference type="EMBL" id="PYI54515.1"/>
    </source>
</evidence>
<accession>A0A2V5K570</accession>